<reference evidence="9" key="1">
    <citation type="journal article" date="2023" name="Mol. Phylogenet. Evol.">
        <title>Genome-scale phylogeny and comparative genomics of the fungal order Sordariales.</title>
        <authorList>
            <person name="Hensen N."/>
            <person name="Bonometti L."/>
            <person name="Westerberg I."/>
            <person name="Brannstrom I.O."/>
            <person name="Guillou S."/>
            <person name="Cros-Aarteil S."/>
            <person name="Calhoun S."/>
            <person name="Haridas S."/>
            <person name="Kuo A."/>
            <person name="Mondo S."/>
            <person name="Pangilinan J."/>
            <person name="Riley R."/>
            <person name="LaButti K."/>
            <person name="Andreopoulos B."/>
            <person name="Lipzen A."/>
            <person name="Chen C."/>
            <person name="Yan M."/>
            <person name="Daum C."/>
            <person name="Ng V."/>
            <person name="Clum A."/>
            <person name="Steindorff A."/>
            <person name="Ohm R.A."/>
            <person name="Martin F."/>
            <person name="Silar P."/>
            <person name="Natvig D.O."/>
            <person name="Lalanne C."/>
            <person name="Gautier V."/>
            <person name="Ament-Velasquez S.L."/>
            <person name="Kruys A."/>
            <person name="Hutchinson M.I."/>
            <person name="Powell A.J."/>
            <person name="Barry K."/>
            <person name="Miller A.N."/>
            <person name="Grigoriev I.V."/>
            <person name="Debuchy R."/>
            <person name="Gladieux P."/>
            <person name="Hiltunen Thoren M."/>
            <person name="Johannesson H."/>
        </authorList>
    </citation>
    <scope>NUCLEOTIDE SEQUENCE [LARGE SCALE GENOMIC DNA]</scope>
    <source>
        <strain evidence="9">CBS 284.82</strain>
    </source>
</reference>
<dbReference type="Proteomes" id="UP001303115">
    <property type="component" value="Unassembled WGS sequence"/>
</dbReference>
<keyword evidence="2 6" id="KW-0812">Transmembrane</keyword>
<keyword evidence="4 6" id="KW-0472">Membrane</keyword>
<evidence type="ECO:0000256" key="2">
    <source>
        <dbReference type="ARBA" id="ARBA00022692"/>
    </source>
</evidence>
<dbReference type="Gene3D" id="1.20.1250.20">
    <property type="entry name" value="MFS general substrate transporter like domains"/>
    <property type="match status" value="2"/>
</dbReference>
<dbReference type="GO" id="GO:0022857">
    <property type="term" value="F:transmembrane transporter activity"/>
    <property type="evidence" value="ECO:0007669"/>
    <property type="project" value="InterPro"/>
</dbReference>
<dbReference type="AlphaFoldDB" id="A0AAN6SM89"/>
<evidence type="ECO:0000256" key="5">
    <source>
        <dbReference type="SAM" id="MobiDB-lite"/>
    </source>
</evidence>
<feature type="transmembrane region" description="Helical" evidence="6">
    <location>
        <begin position="241"/>
        <end position="263"/>
    </location>
</feature>
<comment type="subcellular location">
    <subcellularLocation>
        <location evidence="1">Membrane</location>
        <topology evidence="1">Multi-pass membrane protein</topology>
    </subcellularLocation>
</comment>
<feature type="region of interest" description="Disordered" evidence="5">
    <location>
        <begin position="291"/>
        <end position="312"/>
    </location>
</feature>
<dbReference type="GO" id="GO:0016020">
    <property type="term" value="C:membrane"/>
    <property type="evidence" value="ECO:0007669"/>
    <property type="project" value="UniProtKB-SubCell"/>
</dbReference>
<evidence type="ECO:0000313" key="8">
    <source>
        <dbReference type="EMBL" id="KAK4033596.1"/>
    </source>
</evidence>
<feature type="transmembrane region" description="Helical" evidence="6">
    <location>
        <begin position="47"/>
        <end position="72"/>
    </location>
</feature>
<dbReference type="InterPro" id="IPR020846">
    <property type="entry name" value="MFS_dom"/>
</dbReference>
<feature type="transmembrane region" description="Helical" evidence="6">
    <location>
        <begin position="120"/>
        <end position="142"/>
    </location>
</feature>
<feature type="transmembrane region" description="Helical" evidence="6">
    <location>
        <begin position="464"/>
        <end position="487"/>
    </location>
</feature>
<feature type="transmembrane region" description="Helical" evidence="6">
    <location>
        <begin position="92"/>
        <end position="113"/>
    </location>
</feature>
<evidence type="ECO:0000256" key="4">
    <source>
        <dbReference type="ARBA" id="ARBA00023136"/>
    </source>
</evidence>
<sequence>MATVVNKVLKFWEPVDYSRDIQHVRGRQRREQRILRLLDRNTFSWRVYAVAFLGFLASSWSLIAMGVVSPALYFVYDPEGRLKGDVAQNLDLVTLIATVLGMILFGHLADLFGRSSLYGFELLIVLSAIGGAAFSSEGYMYSDKSSSTHEYSSSMDIYASLTWWRFALGFGIGAEYPMSSVIAAEFSSTAGRGSLLAAVFLAQSIGRLLAYGLGLGVLHGMQNAAIVSDQQENYKIIMDKLWRLVLGLAGIPAIFAIFLRLFIPETPRFYSAVERDLVKAREAVLKVGSRSPSLGADMESVNSDVEESETSEQQPWRRRAYVYFFGSTQGWKPLLAISLQWLLLDVVFYGTGFDSPGTLAALWLDELPGPESRYQNITGFHIWKEDYKLPKATIVETMENNLVRTLELSSVAAVAGSIAVIPLVNYVSRKTHYVWTTATLTILFAVTAVLVSQTYGQPTHYASMVFYALTQFMFNLGPNTLTFILAAEAFPTEFRGTCYGIAAAAGKVGAIIIRPITEEVGKGKPSLVVMLSVFSGVLFLMTLLAWFEPFGIAIPRVQEPREKPDGPATLLDRLIPTRLVNLSLEEAAPWPVVDESESLSGNEDAHADNGGHGAGRRQEKVGAGRVLGQIRAGGICSKVVESDRIRVNPRTEVCSRQRLVLDVTLAFPVPVVSLAHSEPFHEILMFAKHWLECRQQLHIPGPAIAKASCPDHQDADALERPVVRRGSLKNLIHNVREVKGLGTRMPLNRPVKPVACQNLERRDAKMGKILRCGC</sequence>
<evidence type="ECO:0000256" key="1">
    <source>
        <dbReference type="ARBA" id="ARBA00004141"/>
    </source>
</evidence>
<dbReference type="InterPro" id="IPR005828">
    <property type="entry name" value="MFS_sugar_transport-like"/>
</dbReference>
<feature type="region of interest" description="Disordered" evidence="5">
    <location>
        <begin position="595"/>
        <end position="618"/>
    </location>
</feature>
<evidence type="ECO:0000256" key="3">
    <source>
        <dbReference type="ARBA" id="ARBA00022989"/>
    </source>
</evidence>
<dbReference type="Pfam" id="PF00083">
    <property type="entry name" value="Sugar_tr"/>
    <property type="match status" value="2"/>
</dbReference>
<feature type="domain" description="Major facilitator superfamily (MFS) profile" evidence="7">
    <location>
        <begin position="47"/>
        <end position="550"/>
    </location>
</feature>
<protein>
    <submittedName>
        <fullName evidence="8">Major facilitator superfamily domain-containing protein</fullName>
    </submittedName>
</protein>
<feature type="transmembrane region" description="Helical" evidence="6">
    <location>
        <begin position="433"/>
        <end position="452"/>
    </location>
</feature>
<keyword evidence="3 6" id="KW-1133">Transmembrane helix</keyword>
<feature type="transmembrane region" description="Helical" evidence="6">
    <location>
        <begin position="162"/>
        <end position="183"/>
    </location>
</feature>
<proteinExistence type="predicted"/>
<dbReference type="EMBL" id="MU854520">
    <property type="protein sequence ID" value="KAK4033596.1"/>
    <property type="molecule type" value="Genomic_DNA"/>
</dbReference>
<evidence type="ECO:0000259" key="7">
    <source>
        <dbReference type="PROSITE" id="PS50850"/>
    </source>
</evidence>
<name>A0AAN6SM89_9PEZI</name>
<evidence type="ECO:0000313" key="9">
    <source>
        <dbReference type="Proteomes" id="UP001303115"/>
    </source>
</evidence>
<dbReference type="PROSITE" id="PS50850">
    <property type="entry name" value="MFS"/>
    <property type="match status" value="1"/>
</dbReference>
<keyword evidence="9" id="KW-1185">Reference proteome</keyword>
<accession>A0AAN6SM89</accession>
<organism evidence="8 9">
    <name type="scientific">Parachaetomium inaequale</name>
    <dbReference type="NCBI Taxonomy" id="2588326"/>
    <lineage>
        <taxon>Eukaryota</taxon>
        <taxon>Fungi</taxon>
        <taxon>Dikarya</taxon>
        <taxon>Ascomycota</taxon>
        <taxon>Pezizomycotina</taxon>
        <taxon>Sordariomycetes</taxon>
        <taxon>Sordariomycetidae</taxon>
        <taxon>Sordariales</taxon>
        <taxon>Chaetomiaceae</taxon>
        <taxon>Parachaetomium</taxon>
    </lineage>
</organism>
<gene>
    <name evidence="8" type="ORF">C8A01DRAFT_49840</name>
</gene>
<feature type="transmembrane region" description="Helical" evidence="6">
    <location>
        <begin position="408"/>
        <end position="427"/>
    </location>
</feature>
<dbReference type="SUPFAM" id="SSF103473">
    <property type="entry name" value="MFS general substrate transporter"/>
    <property type="match status" value="1"/>
</dbReference>
<dbReference type="PANTHER" id="PTHR24064">
    <property type="entry name" value="SOLUTE CARRIER FAMILY 22 MEMBER"/>
    <property type="match status" value="1"/>
</dbReference>
<feature type="transmembrane region" description="Helical" evidence="6">
    <location>
        <begin position="528"/>
        <end position="547"/>
    </location>
</feature>
<dbReference type="InterPro" id="IPR036259">
    <property type="entry name" value="MFS_trans_sf"/>
</dbReference>
<evidence type="ECO:0000256" key="6">
    <source>
        <dbReference type="SAM" id="Phobius"/>
    </source>
</evidence>
<comment type="caution">
    <text evidence="8">The sequence shown here is derived from an EMBL/GenBank/DDBJ whole genome shotgun (WGS) entry which is preliminary data.</text>
</comment>
<feature type="transmembrane region" description="Helical" evidence="6">
    <location>
        <begin position="195"/>
        <end position="221"/>
    </location>
</feature>